<evidence type="ECO:0000256" key="1">
    <source>
        <dbReference type="ARBA" id="ARBA00022679"/>
    </source>
</evidence>
<dbReference type="Proteomes" id="UP000321595">
    <property type="component" value="Chromosome"/>
</dbReference>
<reference evidence="6 7" key="1">
    <citation type="submission" date="2019-08" db="EMBL/GenBank/DDBJ databases">
        <authorList>
            <person name="Liang Q."/>
        </authorList>
    </citation>
    <scope>NUCLEOTIDE SEQUENCE [LARGE SCALE GENOMIC DNA]</scope>
    <source>
        <strain evidence="6 7">V1718</strain>
    </source>
</reference>
<dbReference type="SUPFAM" id="SSF52540">
    <property type="entry name" value="P-loop containing nucleoside triphosphate hydrolases"/>
    <property type="match status" value="1"/>
</dbReference>
<dbReference type="EMBL" id="CP042467">
    <property type="protein sequence ID" value="QED27633.1"/>
    <property type="molecule type" value="Genomic_DNA"/>
</dbReference>
<dbReference type="PROSITE" id="PS50011">
    <property type="entry name" value="PROTEIN_KINASE_DOM"/>
    <property type="match status" value="1"/>
</dbReference>
<dbReference type="GO" id="GO:0005524">
    <property type="term" value="F:ATP binding"/>
    <property type="evidence" value="ECO:0007669"/>
    <property type="project" value="UniProtKB-KW"/>
</dbReference>
<dbReference type="GO" id="GO:0004674">
    <property type="term" value="F:protein serine/threonine kinase activity"/>
    <property type="evidence" value="ECO:0007669"/>
    <property type="project" value="TreeGrafter"/>
</dbReference>
<dbReference type="Gene3D" id="1.25.40.10">
    <property type="entry name" value="Tetratricopeptide repeat domain"/>
    <property type="match status" value="1"/>
</dbReference>
<evidence type="ECO:0000256" key="2">
    <source>
        <dbReference type="ARBA" id="ARBA00022741"/>
    </source>
</evidence>
<name>A0A5B8XUA5_9DELT</name>
<dbReference type="InterPro" id="IPR011009">
    <property type="entry name" value="Kinase-like_dom_sf"/>
</dbReference>
<keyword evidence="4" id="KW-0067">ATP-binding</keyword>
<dbReference type="Gene3D" id="3.30.200.20">
    <property type="entry name" value="Phosphorylase Kinase, domain 1"/>
    <property type="match status" value="1"/>
</dbReference>
<dbReference type="InterPro" id="IPR000719">
    <property type="entry name" value="Prot_kinase_dom"/>
</dbReference>
<dbReference type="AlphaFoldDB" id="A0A5B8XUA5"/>
<protein>
    <submittedName>
        <fullName evidence="6">Protein kinase</fullName>
    </submittedName>
</protein>
<dbReference type="CDD" id="cd14014">
    <property type="entry name" value="STKc_PknB_like"/>
    <property type="match status" value="1"/>
</dbReference>
<dbReference type="PROSITE" id="PS00108">
    <property type="entry name" value="PROTEIN_KINASE_ST"/>
    <property type="match status" value="1"/>
</dbReference>
<dbReference type="InterPro" id="IPR027417">
    <property type="entry name" value="P-loop_NTPase"/>
</dbReference>
<evidence type="ECO:0000256" key="3">
    <source>
        <dbReference type="ARBA" id="ARBA00022777"/>
    </source>
</evidence>
<keyword evidence="1" id="KW-0808">Transferase</keyword>
<evidence type="ECO:0000313" key="6">
    <source>
        <dbReference type="EMBL" id="QED27633.1"/>
    </source>
</evidence>
<proteinExistence type="predicted"/>
<accession>A0A5B8XUA5</accession>
<dbReference type="PANTHER" id="PTHR43289:SF34">
    <property type="entry name" value="SERINE_THREONINE-PROTEIN KINASE YBDM-RELATED"/>
    <property type="match status" value="1"/>
</dbReference>
<keyword evidence="3 6" id="KW-0418">Kinase</keyword>
<keyword evidence="2" id="KW-0547">Nucleotide-binding</keyword>
<dbReference type="OrthoDB" id="5477118at2"/>
<dbReference type="SUPFAM" id="SSF56112">
    <property type="entry name" value="Protein kinase-like (PK-like)"/>
    <property type="match status" value="1"/>
</dbReference>
<evidence type="ECO:0000313" key="7">
    <source>
        <dbReference type="Proteomes" id="UP000321595"/>
    </source>
</evidence>
<dbReference type="InterPro" id="IPR008271">
    <property type="entry name" value="Ser/Thr_kinase_AS"/>
</dbReference>
<dbReference type="KEGG" id="bbae:FRD01_10350"/>
<feature type="domain" description="Protein kinase" evidence="5">
    <location>
        <begin position="12"/>
        <end position="287"/>
    </location>
</feature>
<evidence type="ECO:0000259" key="5">
    <source>
        <dbReference type="PROSITE" id="PS50011"/>
    </source>
</evidence>
<dbReference type="Gene3D" id="1.10.510.10">
    <property type="entry name" value="Transferase(Phosphotransferase) domain 1"/>
    <property type="match status" value="1"/>
</dbReference>
<keyword evidence="7" id="KW-1185">Reference proteome</keyword>
<dbReference type="PANTHER" id="PTHR43289">
    <property type="entry name" value="MITOGEN-ACTIVATED PROTEIN KINASE KINASE KINASE 20-RELATED"/>
    <property type="match status" value="1"/>
</dbReference>
<gene>
    <name evidence="6" type="ORF">FRD01_10350</name>
</gene>
<dbReference type="InterPro" id="IPR011990">
    <property type="entry name" value="TPR-like_helical_dom_sf"/>
</dbReference>
<sequence length="1162" mass="129953">MGYISPMKLGAFEIGTRFATGGMGQVWKGSYATLGTPVAIKVMTGPTASSETFRTGFKREVQATAKLNHPGIVDVYDFGVLPPDARNFGLMPGSPYFVMEFVQGASPLEVVQSWADLKHILTGTLASLAHAHAHGLIHRDIKPDNVIVERSSGGLGRVVLTDFGVVHTLDRNTSTHGEDITARSIEEVSGTPLYMAPEQFRGEFRDYGPWTDIYAVGIMAWHLACGAPPFNGKNPYKLARMHLADPVPELDPEFEVPIGLNAWVHELTEKDFVKRPASAAEALEALLGLEDPEDLRQTSVQESVRSGFDFDDAPTMFVPTAEQAEPSVARRFPPQAWTQATEVSGPLAVRQGLGLLALKTVPLTGRHAERDMLWRTFTDAWETRIPHTTIIRGLAGTGKSRLAQWLTQLALEGGHAAVFHATHQPEPGQMNGISWMLRQYFRAAGLRGETLVERIREVLERQGVVDDYEVRGLAEIMREDIQKREGVPTTQILLSIEQRFELVRRVFARAAKDQVAIVWLDDGIWDREATSLIEYIHGHDEDTPVLFLLTVREESLDEDPKYRQALEKIENKPHIDTLFLDFMDPESFDLLIQSGLGVTGKAADILRERCDGSPLFATQVVEFWLAQGVLAEENGQVVLKDENIAPPDTIGGLWRSRLEHLVEELAQSRELEHKTFSAPSDPDTVWRWLEFAAALGRDVDESEWLHAGEMAGLKAVGGLAEALVDTRLAESRERGFSFVHGLLRDSIHAHSVEMKRWKRINLTCARMLTSRYAQNHPGLSTRVARHFMEGGQLPLAQMCLMEALKRERATGLLSNVVAVCEMLEYTLKRSRVPESDAVWVDIKAAHGRVLLESARRHDLEDGTRLLNEAVQAGRAHPPSAAMARALAGFGLSHVHQSMAVHGIPFVKEGLEMAPDDETRGECLLEMAEIYKGFNRHSESLENAEIALALVNDPLKNARAYLLIGQALLGLEHPDAESTLSRGVELCRTHGFFLHEARFKTLNGFLADQRNDFQLALQEHLGAWNIFRTFEPEAHFALDAAQNTARAMLQCRRWDEALQILLQLERRLVAEEQIHVQIHDALLWASAATRQWTHFERAMARAFDFEKRAPTRYNARALKGTLEELLKVRERNRASRVTELSLEALQGVPGLKDDYDYFAEKAR</sequence>
<evidence type="ECO:0000256" key="4">
    <source>
        <dbReference type="ARBA" id="ARBA00022840"/>
    </source>
</evidence>
<dbReference type="SUPFAM" id="SSF48452">
    <property type="entry name" value="TPR-like"/>
    <property type="match status" value="1"/>
</dbReference>
<organism evidence="6 7">
    <name type="scientific">Microvenator marinus</name>
    <dbReference type="NCBI Taxonomy" id="2600177"/>
    <lineage>
        <taxon>Bacteria</taxon>
        <taxon>Deltaproteobacteria</taxon>
        <taxon>Bradymonadales</taxon>
        <taxon>Microvenatoraceae</taxon>
        <taxon>Microvenator</taxon>
    </lineage>
</organism>
<dbReference type="Pfam" id="PF00069">
    <property type="entry name" value="Pkinase"/>
    <property type="match status" value="1"/>
</dbReference>
<dbReference type="SMART" id="SM00220">
    <property type="entry name" value="S_TKc"/>
    <property type="match status" value="1"/>
</dbReference>